<comment type="caution">
    <text evidence="1">The sequence shown here is derived from an EMBL/GenBank/DDBJ whole genome shotgun (WGS) entry which is preliminary data.</text>
</comment>
<keyword evidence="2" id="KW-1185">Reference proteome</keyword>
<proteinExistence type="predicted"/>
<gene>
    <name evidence="1" type="ORF">Syun_020617</name>
</gene>
<evidence type="ECO:0000313" key="1">
    <source>
        <dbReference type="EMBL" id="KAK9113820.1"/>
    </source>
</evidence>
<accession>A0AAP0IET6</accession>
<sequence>MLIRRSNLWERYYNETLEATNLAMRCEAQATGGEQEEHGFDNGGEQKVIPIVRLGDSWNSSVSNFECTTRYLEVERVDEADWMEQVEQIKEHLGHFAHD</sequence>
<evidence type="ECO:0000313" key="2">
    <source>
        <dbReference type="Proteomes" id="UP001420932"/>
    </source>
</evidence>
<dbReference type="AlphaFoldDB" id="A0AAP0IET6"/>
<protein>
    <submittedName>
        <fullName evidence="1">Uncharacterized protein</fullName>
    </submittedName>
</protein>
<dbReference type="EMBL" id="JBBNAF010000009">
    <property type="protein sequence ID" value="KAK9113820.1"/>
    <property type="molecule type" value="Genomic_DNA"/>
</dbReference>
<reference evidence="1 2" key="1">
    <citation type="submission" date="2024-01" db="EMBL/GenBank/DDBJ databases">
        <title>Genome assemblies of Stephania.</title>
        <authorList>
            <person name="Yang L."/>
        </authorList>
    </citation>
    <scope>NUCLEOTIDE SEQUENCE [LARGE SCALE GENOMIC DNA]</scope>
    <source>
        <strain evidence="1">YNDBR</strain>
        <tissue evidence="1">Leaf</tissue>
    </source>
</reference>
<dbReference type="Proteomes" id="UP001420932">
    <property type="component" value="Unassembled WGS sequence"/>
</dbReference>
<organism evidence="1 2">
    <name type="scientific">Stephania yunnanensis</name>
    <dbReference type="NCBI Taxonomy" id="152371"/>
    <lineage>
        <taxon>Eukaryota</taxon>
        <taxon>Viridiplantae</taxon>
        <taxon>Streptophyta</taxon>
        <taxon>Embryophyta</taxon>
        <taxon>Tracheophyta</taxon>
        <taxon>Spermatophyta</taxon>
        <taxon>Magnoliopsida</taxon>
        <taxon>Ranunculales</taxon>
        <taxon>Menispermaceae</taxon>
        <taxon>Menispermoideae</taxon>
        <taxon>Cissampelideae</taxon>
        <taxon>Stephania</taxon>
    </lineage>
</organism>
<name>A0AAP0IET6_9MAGN</name>